<comment type="caution">
    <text evidence="2">The sequence shown here is derived from an EMBL/GenBank/DDBJ whole genome shotgun (WGS) entry which is preliminary data.</text>
</comment>
<dbReference type="GO" id="GO:0005634">
    <property type="term" value="C:nucleus"/>
    <property type="evidence" value="ECO:0000318"/>
    <property type="project" value="GO_Central"/>
</dbReference>
<evidence type="ECO:0000313" key="3">
    <source>
        <dbReference type="Proteomes" id="UP000036987"/>
    </source>
</evidence>
<dbReference type="GO" id="GO:1901259">
    <property type="term" value="P:chloroplast rRNA processing"/>
    <property type="evidence" value="ECO:0000318"/>
    <property type="project" value="GO_Central"/>
</dbReference>
<dbReference type="GO" id="GO:0017126">
    <property type="term" value="P:nucleologenesis"/>
    <property type="evidence" value="ECO:0000318"/>
    <property type="project" value="GO_Central"/>
</dbReference>
<dbReference type="PANTHER" id="PTHR33415:SF12">
    <property type="entry name" value="PROTEIN EMBRYO DEFECTIVE 514"/>
    <property type="match status" value="1"/>
</dbReference>
<accession>A0A0K9Q3K6</accession>
<dbReference type="OMA" id="AVEMFDF"/>
<evidence type="ECO:0000256" key="1">
    <source>
        <dbReference type="SAM" id="MobiDB-lite"/>
    </source>
</evidence>
<name>A0A0K9Q3K6_ZOSMR</name>
<evidence type="ECO:0000313" key="2">
    <source>
        <dbReference type="EMBL" id="KMZ75754.1"/>
    </source>
</evidence>
<dbReference type="GO" id="GO:0009507">
    <property type="term" value="C:chloroplast"/>
    <property type="evidence" value="ECO:0000318"/>
    <property type="project" value="GO_Central"/>
</dbReference>
<dbReference type="Proteomes" id="UP000036987">
    <property type="component" value="Unassembled WGS sequence"/>
</dbReference>
<reference evidence="3" key="1">
    <citation type="journal article" date="2016" name="Nature">
        <title>The genome of the seagrass Zostera marina reveals angiosperm adaptation to the sea.</title>
        <authorList>
            <person name="Olsen J.L."/>
            <person name="Rouze P."/>
            <person name="Verhelst B."/>
            <person name="Lin Y.-C."/>
            <person name="Bayer T."/>
            <person name="Collen J."/>
            <person name="Dattolo E."/>
            <person name="De Paoli E."/>
            <person name="Dittami S."/>
            <person name="Maumus F."/>
            <person name="Michel G."/>
            <person name="Kersting A."/>
            <person name="Lauritano C."/>
            <person name="Lohaus R."/>
            <person name="Toepel M."/>
            <person name="Tonon T."/>
            <person name="Vanneste K."/>
            <person name="Amirebrahimi M."/>
            <person name="Brakel J."/>
            <person name="Bostroem C."/>
            <person name="Chovatia M."/>
            <person name="Grimwood J."/>
            <person name="Jenkins J.W."/>
            <person name="Jueterbock A."/>
            <person name="Mraz A."/>
            <person name="Stam W.T."/>
            <person name="Tice H."/>
            <person name="Bornberg-Bauer E."/>
            <person name="Green P.J."/>
            <person name="Pearson G.A."/>
            <person name="Procaccini G."/>
            <person name="Duarte C.M."/>
            <person name="Schmutz J."/>
            <person name="Reusch T.B.H."/>
            <person name="Van de Peer Y."/>
        </authorList>
    </citation>
    <scope>NUCLEOTIDE SEQUENCE [LARGE SCALE GENOMIC DNA]</scope>
    <source>
        <strain evidence="3">cv. Finnish</strain>
    </source>
</reference>
<proteinExistence type="predicted"/>
<dbReference type="GO" id="GO:0009658">
    <property type="term" value="P:chloroplast organization"/>
    <property type="evidence" value="ECO:0000318"/>
    <property type="project" value="GO_Central"/>
</dbReference>
<gene>
    <name evidence="2" type="ORF">ZOSMA_10G00220</name>
</gene>
<feature type="compositionally biased region" description="Basic residues" evidence="1">
    <location>
        <begin position="185"/>
        <end position="194"/>
    </location>
</feature>
<dbReference type="InterPro" id="IPR044673">
    <property type="entry name" value="DCL-like"/>
</dbReference>
<dbReference type="Pfam" id="PF11523">
    <property type="entry name" value="DUF3223"/>
    <property type="match status" value="1"/>
</dbReference>
<dbReference type="EMBL" id="LFYR01000113">
    <property type="protein sequence ID" value="KMZ75754.1"/>
    <property type="molecule type" value="Genomic_DNA"/>
</dbReference>
<organism evidence="2 3">
    <name type="scientific">Zostera marina</name>
    <name type="common">Eelgrass</name>
    <dbReference type="NCBI Taxonomy" id="29655"/>
    <lineage>
        <taxon>Eukaryota</taxon>
        <taxon>Viridiplantae</taxon>
        <taxon>Streptophyta</taxon>
        <taxon>Embryophyta</taxon>
        <taxon>Tracheophyta</taxon>
        <taxon>Spermatophyta</taxon>
        <taxon>Magnoliopsida</taxon>
        <taxon>Liliopsida</taxon>
        <taxon>Zosteraceae</taxon>
        <taxon>Zostera</taxon>
    </lineage>
</organism>
<dbReference type="AlphaFoldDB" id="A0A0K9Q3K6"/>
<feature type="region of interest" description="Disordered" evidence="1">
    <location>
        <begin position="160"/>
        <end position="194"/>
    </location>
</feature>
<dbReference type="Gene3D" id="3.10.450.40">
    <property type="match status" value="1"/>
</dbReference>
<protein>
    <submittedName>
        <fullName evidence="2">Uncharacterized protein</fullName>
    </submittedName>
</protein>
<dbReference type="STRING" id="29655.A0A0K9Q3K6"/>
<dbReference type="FunFam" id="3.10.450.40:FF:000016">
    <property type="entry name" value="Predicted protein"/>
    <property type="match status" value="1"/>
</dbReference>
<dbReference type="OrthoDB" id="409625at2759"/>
<dbReference type="PANTHER" id="PTHR33415">
    <property type="entry name" value="PROTEIN EMBRYO DEFECTIVE 514"/>
    <property type="match status" value="1"/>
</dbReference>
<keyword evidence="3" id="KW-1185">Reference proteome</keyword>
<sequence length="194" mass="21375">MEEEASMVGALSSYASNVISKETSDIEVDQKLPELAYATATENMTAKGERESEDDQEKRVSVCLGPKVFVSSLDMFDYFMRFLHSWGSNVSVNKMVLSDLLTKGHSDPNNKIGAGIHSFQIRSHPEYKSRCFFIIRVDGTSVDFSFRKCVDRLLPLPDKMKPSDTITSGGNQKVNGNGRGGRGGRSGRGKRGVL</sequence>